<dbReference type="InterPro" id="IPR023867">
    <property type="entry name" value="Sulphatase_maturase_rSAM"/>
</dbReference>
<dbReference type="RefSeq" id="WP_089370813.1">
    <property type="nucleotide sequence ID" value="NZ_BMEP01000001.1"/>
</dbReference>
<dbReference type="SFLD" id="SFLDG01067">
    <property type="entry name" value="SPASM/twitch_domain_containing"/>
    <property type="match status" value="1"/>
</dbReference>
<dbReference type="InterPro" id="IPR013785">
    <property type="entry name" value="Aldolase_TIM"/>
</dbReference>
<keyword evidence="8" id="KW-1185">Reference proteome</keyword>
<evidence type="ECO:0000256" key="2">
    <source>
        <dbReference type="ARBA" id="ARBA00022691"/>
    </source>
</evidence>
<proteinExistence type="predicted"/>
<dbReference type="GO" id="GO:0046872">
    <property type="term" value="F:metal ion binding"/>
    <property type="evidence" value="ECO:0007669"/>
    <property type="project" value="UniProtKB-KW"/>
</dbReference>
<keyword evidence="4" id="KW-0408">Iron</keyword>
<evidence type="ECO:0000313" key="8">
    <source>
        <dbReference type="Proteomes" id="UP000198379"/>
    </source>
</evidence>
<reference evidence="7 8" key="1">
    <citation type="submission" date="2017-06" db="EMBL/GenBank/DDBJ databases">
        <authorList>
            <person name="Kim H.J."/>
            <person name="Triplett B.A."/>
        </authorList>
    </citation>
    <scope>NUCLEOTIDE SEQUENCE [LARGE SCALE GENOMIC DNA]</scope>
    <source>
        <strain evidence="7 8">DSM 25597</strain>
    </source>
</reference>
<dbReference type="SFLD" id="SFLDS00029">
    <property type="entry name" value="Radical_SAM"/>
    <property type="match status" value="1"/>
</dbReference>
<evidence type="ECO:0000256" key="4">
    <source>
        <dbReference type="ARBA" id="ARBA00023004"/>
    </source>
</evidence>
<dbReference type="GO" id="GO:0051536">
    <property type="term" value="F:iron-sulfur cluster binding"/>
    <property type="evidence" value="ECO:0007669"/>
    <property type="project" value="UniProtKB-KW"/>
</dbReference>
<dbReference type="GO" id="GO:0016491">
    <property type="term" value="F:oxidoreductase activity"/>
    <property type="evidence" value="ECO:0007669"/>
    <property type="project" value="InterPro"/>
</dbReference>
<dbReference type="PANTHER" id="PTHR43273">
    <property type="entry name" value="ANAEROBIC SULFATASE-MATURATING ENZYME HOMOLOG ASLB-RELATED"/>
    <property type="match status" value="1"/>
</dbReference>
<comment type="cofactor">
    <cofactor evidence="1">
        <name>[4Fe-4S] cluster</name>
        <dbReference type="ChEBI" id="CHEBI:49883"/>
    </cofactor>
</comment>
<protein>
    <submittedName>
        <fullName evidence="7">Radical SAM additional 4Fe4S-binding SPASM domain-containing protein</fullName>
    </submittedName>
</protein>
<gene>
    <name evidence="7" type="ORF">SAMN06265376_10222</name>
</gene>
<keyword evidence="3" id="KW-0479">Metal-binding</keyword>
<name>A0A238YGN4_9FLAO</name>
<accession>A0A238YGN4</accession>
<evidence type="ECO:0000256" key="1">
    <source>
        <dbReference type="ARBA" id="ARBA00001966"/>
    </source>
</evidence>
<dbReference type="Proteomes" id="UP000198379">
    <property type="component" value="Unassembled WGS sequence"/>
</dbReference>
<organism evidence="7 8">
    <name type="scientific">Dokdonia pacifica</name>
    <dbReference type="NCBI Taxonomy" id="1627892"/>
    <lineage>
        <taxon>Bacteria</taxon>
        <taxon>Pseudomonadati</taxon>
        <taxon>Bacteroidota</taxon>
        <taxon>Flavobacteriia</taxon>
        <taxon>Flavobacteriales</taxon>
        <taxon>Flavobacteriaceae</taxon>
        <taxon>Dokdonia</taxon>
    </lineage>
</organism>
<evidence type="ECO:0000313" key="7">
    <source>
        <dbReference type="EMBL" id="SNR69773.1"/>
    </source>
</evidence>
<dbReference type="InterPro" id="IPR058240">
    <property type="entry name" value="rSAM_sf"/>
</dbReference>
<keyword evidence="5" id="KW-0411">Iron-sulfur</keyword>
<sequence length="637" mass="73348">MIEVRPYGVKCNIRCKYCYQENERNYEGAIPKIDLDLLKNKLINLDQPFSLFGGEPLLMPINEIEKLFKWGYKRFGVNQVQSNGILISDEHVDLFKRYNVKVGISVDGPLELNHARWAGSLEKTDKASIKTHQAIEKLCDEGIFTSIILTLHKNNASPNLLNKLSDWILNLEEKGITMVRLHLLEVDSLIVREQLALTESESIEALLHFQKLEQNHLKTLTFDIFQEIEKLLLVDDDNTGCVWHACDPLTTNAVQGLEGNGYLSNCGRSNKDGVGFLKNKDIGYDRYISLYQTPQEENGCKDCRFFLICKGQCPGTSINGDWRNRSEHCEIWKEVFEVIEQKIQFSGQLPISQHLKRKELENLNLSHWMKQKNVLLKDLVKEWKEQENIVGNINLNEGFINPSKLRLSWASKAAQEKYEHALYSLVQRINNFKINAVYKKILDTVSIRIPLEKLNEYSSKIKDLGLNSNAIDLTKNLFSSKTSNETQLDINLQVSNSQSDKNSNIDDNFNKLLSPKQEKVFDYENQLFNILLAPIGLSVIPWDLTNYKDSDDTSTKLIEFFMINESEENIQFLKSILSWPIELSCLHGIAECKTPIFKFTFGTEYTSTLIKQKHYGKVWPDKGANGLRFPFRNTRFN</sequence>
<dbReference type="Gene3D" id="3.20.20.70">
    <property type="entry name" value="Aldolase class I"/>
    <property type="match status" value="1"/>
</dbReference>
<dbReference type="Pfam" id="PF04055">
    <property type="entry name" value="Radical_SAM"/>
    <property type="match status" value="1"/>
</dbReference>
<dbReference type="PANTHER" id="PTHR43273:SF8">
    <property type="entry name" value="RADICAL SAM DOMAIN PROTEIN"/>
    <property type="match status" value="1"/>
</dbReference>
<dbReference type="CDD" id="cd01335">
    <property type="entry name" value="Radical_SAM"/>
    <property type="match status" value="1"/>
</dbReference>
<feature type="domain" description="Radical SAM core" evidence="6">
    <location>
        <begin position="8"/>
        <end position="155"/>
    </location>
</feature>
<evidence type="ECO:0000256" key="3">
    <source>
        <dbReference type="ARBA" id="ARBA00022723"/>
    </source>
</evidence>
<evidence type="ECO:0000259" key="6">
    <source>
        <dbReference type="Pfam" id="PF04055"/>
    </source>
</evidence>
<evidence type="ECO:0000256" key="5">
    <source>
        <dbReference type="ARBA" id="ARBA00023014"/>
    </source>
</evidence>
<keyword evidence="2" id="KW-0949">S-adenosyl-L-methionine</keyword>
<dbReference type="EMBL" id="FZNY01000002">
    <property type="protein sequence ID" value="SNR69773.1"/>
    <property type="molecule type" value="Genomic_DNA"/>
</dbReference>
<dbReference type="InterPro" id="IPR007197">
    <property type="entry name" value="rSAM"/>
</dbReference>
<dbReference type="OrthoDB" id="9808591at2"/>
<dbReference type="SUPFAM" id="SSF102114">
    <property type="entry name" value="Radical SAM enzymes"/>
    <property type="match status" value="1"/>
</dbReference>
<dbReference type="AlphaFoldDB" id="A0A238YGN4"/>